<dbReference type="SUPFAM" id="SSF46785">
    <property type="entry name" value="Winged helix' DNA-binding domain"/>
    <property type="match status" value="1"/>
</dbReference>
<comment type="caution">
    <text evidence="5">The sequence shown here is derived from an EMBL/GenBank/DDBJ whole genome shotgun (WGS) entry which is preliminary data.</text>
</comment>
<dbReference type="Gene3D" id="1.10.10.10">
    <property type="entry name" value="Winged helix-like DNA-binding domain superfamily/Winged helix DNA-binding domain"/>
    <property type="match status" value="1"/>
</dbReference>
<gene>
    <name evidence="5" type="ORF">ACFFGG_09980</name>
</gene>
<dbReference type="PANTHER" id="PTHR43132">
    <property type="entry name" value="ARSENICAL RESISTANCE OPERON REPRESSOR ARSR-RELATED"/>
    <property type="match status" value="1"/>
</dbReference>
<protein>
    <submittedName>
        <fullName evidence="5">ArsR/SmtB family transcription factor</fullName>
    </submittedName>
</protein>
<dbReference type="InterPro" id="IPR051011">
    <property type="entry name" value="Metal_resp_trans_reg"/>
</dbReference>
<organism evidence="5 6">
    <name type="scientific">Ottowia pentelensis</name>
    <dbReference type="NCBI Taxonomy" id="511108"/>
    <lineage>
        <taxon>Bacteria</taxon>
        <taxon>Pseudomonadati</taxon>
        <taxon>Pseudomonadota</taxon>
        <taxon>Betaproteobacteria</taxon>
        <taxon>Burkholderiales</taxon>
        <taxon>Comamonadaceae</taxon>
        <taxon>Ottowia</taxon>
    </lineage>
</organism>
<keyword evidence="1" id="KW-0805">Transcription regulation</keyword>
<proteinExistence type="predicted"/>
<keyword evidence="3" id="KW-0804">Transcription</keyword>
<evidence type="ECO:0000259" key="4">
    <source>
        <dbReference type="PROSITE" id="PS50987"/>
    </source>
</evidence>
<evidence type="ECO:0000313" key="5">
    <source>
        <dbReference type="EMBL" id="MFC0592887.1"/>
    </source>
</evidence>
<feature type="domain" description="HTH arsR-type" evidence="4">
    <location>
        <begin position="7"/>
        <end position="101"/>
    </location>
</feature>
<keyword evidence="2" id="KW-0238">DNA-binding</keyword>
<dbReference type="NCBIfam" id="NF033788">
    <property type="entry name" value="HTH_metalloreg"/>
    <property type="match status" value="1"/>
</dbReference>
<dbReference type="PROSITE" id="PS50987">
    <property type="entry name" value="HTH_ARSR_2"/>
    <property type="match status" value="1"/>
</dbReference>
<dbReference type="CDD" id="cd00090">
    <property type="entry name" value="HTH_ARSR"/>
    <property type="match status" value="1"/>
</dbReference>
<dbReference type="Pfam" id="PF12840">
    <property type="entry name" value="HTH_20"/>
    <property type="match status" value="1"/>
</dbReference>
<evidence type="ECO:0000256" key="2">
    <source>
        <dbReference type="ARBA" id="ARBA00023125"/>
    </source>
</evidence>
<dbReference type="EMBL" id="JBHLTN010000018">
    <property type="protein sequence ID" value="MFC0592887.1"/>
    <property type="molecule type" value="Genomic_DNA"/>
</dbReference>
<evidence type="ECO:0000313" key="6">
    <source>
        <dbReference type="Proteomes" id="UP001589834"/>
    </source>
</evidence>
<dbReference type="RefSeq" id="WP_377482681.1">
    <property type="nucleotide sequence ID" value="NZ_JBHLTN010000018.1"/>
</dbReference>
<evidence type="ECO:0000256" key="3">
    <source>
        <dbReference type="ARBA" id="ARBA00023163"/>
    </source>
</evidence>
<reference evidence="5 6" key="1">
    <citation type="submission" date="2024-09" db="EMBL/GenBank/DDBJ databases">
        <authorList>
            <person name="Sun Q."/>
            <person name="Mori K."/>
        </authorList>
    </citation>
    <scope>NUCLEOTIDE SEQUENCE [LARGE SCALE GENOMIC DNA]</scope>
    <source>
        <strain evidence="5 6">NCAIM B.02336</strain>
    </source>
</reference>
<dbReference type="PRINTS" id="PR00778">
    <property type="entry name" value="HTHARSR"/>
</dbReference>
<dbReference type="Proteomes" id="UP001589834">
    <property type="component" value="Unassembled WGS sequence"/>
</dbReference>
<name>A0ABV6PU41_9BURK</name>
<dbReference type="SMART" id="SM00418">
    <property type="entry name" value="HTH_ARSR"/>
    <property type="match status" value="1"/>
</dbReference>
<dbReference type="PANTHER" id="PTHR43132:SF9">
    <property type="entry name" value="ARSR FAMILY TRANSCRIPTIONAL REGULATORY PROTEIN"/>
    <property type="match status" value="1"/>
</dbReference>
<accession>A0ABV6PU41</accession>
<dbReference type="InterPro" id="IPR036390">
    <property type="entry name" value="WH_DNA-bd_sf"/>
</dbReference>
<dbReference type="InterPro" id="IPR001845">
    <property type="entry name" value="HTH_ArsR_DNA-bd_dom"/>
</dbReference>
<keyword evidence="6" id="KW-1185">Reference proteome</keyword>
<sequence>MSPLTDLPPAALEHVAHYFRTLSEPTRLRILNALGTGQLSVGEIAEQVDSSVANVSRHLAQMAQQGLVAREHQGSSVLYRIADPSVYELCDLVCGSIARRLDAAAQAREAFAVPVRRASAGRKK</sequence>
<dbReference type="InterPro" id="IPR011991">
    <property type="entry name" value="ArsR-like_HTH"/>
</dbReference>
<dbReference type="InterPro" id="IPR036388">
    <property type="entry name" value="WH-like_DNA-bd_sf"/>
</dbReference>
<evidence type="ECO:0000256" key="1">
    <source>
        <dbReference type="ARBA" id="ARBA00023015"/>
    </source>
</evidence>